<evidence type="ECO:0000256" key="5">
    <source>
        <dbReference type="ARBA" id="ARBA00023136"/>
    </source>
</evidence>
<gene>
    <name evidence="7" type="ORF">HNR39_003113</name>
</gene>
<reference evidence="7 8" key="1">
    <citation type="submission" date="2020-08" db="EMBL/GenBank/DDBJ databases">
        <title>Genomic Encyclopedia of Type Strains, Phase IV (KMG-IV): sequencing the most valuable type-strain genomes for metagenomic binning, comparative biology and taxonomic classification.</title>
        <authorList>
            <person name="Goeker M."/>
        </authorList>
    </citation>
    <scope>NUCLEOTIDE SEQUENCE [LARGE SCALE GENOMIC DNA]</scope>
    <source>
        <strain evidence="7 8">DSM 23240</strain>
    </source>
</reference>
<evidence type="ECO:0000313" key="8">
    <source>
        <dbReference type="Proteomes" id="UP000571084"/>
    </source>
</evidence>
<feature type="transmembrane region" description="Helical" evidence="6">
    <location>
        <begin position="116"/>
        <end position="133"/>
    </location>
</feature>
<feature type="transmembrane region" description="Helical" evidence="6">
    <location>
        <begin position="289"/>
        <end position="310"/>
    </location>
</feature>
<feature type="transmembrane region" description="Helical" evidence="6">
    <location>
        <begin position="154"/>
        <end position="176"/>
    </location>
</feature>
<comment type="subcellular location">
    <subcellularLocation>
        <location evidence="1">Membrane</location>
        <topology evidence="1">Multi-pass membrane protein</topology>
    </subcellularLocation>
</comment>
<dbReference type="PANTHER" id="PTHR42718:SF9">
    <property type="entry name" value="MAJOR FACILITATOR SUPERFAMILY MULTIDRUG TRANSPORTER MFSC"/>
    <property type="match status" value="1"/>
</dbReference>
<comment type="caution">
    <text evidence="7">The sequence shown here is derived from an EMBL/GenBank/DDBJ whole genome shotgun (WGS) entry which is preliminary data.</text>
</comment>
<name>A0A840RX65_9BURK</name>
<dbReference type="GO" id="GO:0016020">
    <property type="term" value="C:membrane"/>
    <property type="evidence" value="ECO:0007669"/>
    <property type="project" value="UniProtKB-SubCell"/>
</dbReference>
<protein>
    <submittedName>
        <fullName evidence="7">MFS family permease</fullName>
    </submittedName>
</protein>
<feature type="transmembrane region" description="Helical" evidence="6">
    <location>
        <begin position="243"/>
        <end position="268"/>
    </location>
</feature>
<feature type="transmembrane region" description="Helical" evidence="6">
    <location>
        <begin position="188"/>
        <end position="207"/>
    </location>
</feature>
<dbReference type="Pfam" id="PF07690">
    <property type="entry name" value="MFS_1"/>
    <property type="match status" value="2"/>
</dbReference>
<dbReference type="InterPro" id="IPR011701">
    <property type="entry name" value="MFS"/>
</dbReference>
<evidence type="ECO:0000256" key="4">
    <source>
        <dbReference type="ARBA" id="ARBA00022989"/>
    </source>
</evidence>
<dbReference type="InterPro" id="IPR036259">
    <property type="entry name" value="MFS_trans_sf"/>
</dbReference>
<feature type="transmembrane region" description="Helical" evidence="6">
    <location>
        <begin position="20"/>
        <end position="39"/>
    </location>
</feature>
<accession>A0A840RX65</accession>
<feature type="transmembrane region" description="Helical" evidence="6">
    <location>
        <begin position="219"/>
        <end position="237"/>
    </location>
</feature>
<feature type="transmembrane region" description="Helical" evidence="6">
    <location>
        <begin position="357"/>
        <end position="383"/>
    </location>
</feature>
<evidence type="ECO:0000256" key="3">
    <source>
        <dbReference type="ARBA" id="ARBA00022692"/>
    </source>
</evidence>
<dbReference type="SUPFAM" id="SSF103473">
    <property type="entry name" value="MFS general substrate transporter"/>
    <property type="match status" value="2"/>
</dbReference>
<evidence type="ECO:0000313" key="7">
    <source>
        <dbReference type="EMBL" id="MBB5201264.1"/>
    </source>
</evidence>
<evidence type="ECO:0000256" key="6">
    <source>
        <dbReference type="SAM" id="Phobius"/>
    </source>
</evidence>
<dbReference type="Proteomes" id="UP000571084">
    <property type="component" value="Unassembled WGS sequence"/>
</dbReference>
<keyword evidence="2" id="KW-0813">Transport</keyword>
<dbReference type="PANTHER" id="PTHR42718">
    <property type="entry name" value="MAJOR FACILITATOR SUPERFAMILY MULTIDRUG TRANSPORTER MFSC"/>
    <property type="match status" value="1"/>
</dbReference>
<feature type="transmembrane region" description="Helical" evidence="6">
    <location>
        <begin position="89"/>
        <end position="110"/>
    </location>
</feature>
<keyword evidence="5 6" id="KW-0472">Membrane</keyword>
<organism evidence="7 8">
    <name type="scientific">Glaciimonas immobilis</name>
    <dbReference type="NCBI Taxonomy" id="728004"/>
    <lineage>
        <taxon>Bacteria</taxon>
        <taxon>Pseudomonadati</taxon>
        <taxon>Pseudomonadota</taxon>
        <taxon>Betaproteobacteria</taxon>
        <taxon>Burkholderiales</taxon>
        <taxon>Oxalobacteraceae</taxon>
        <taxon>Glaciimonas</taxon>
    </lineage>
</organism>
<sequence>MFATYAVLLGRVFPSNEQGYALGTSAAIAAFFLAAGPFIGGVLAEYLSWRVIFWMNVPISFFVWRAVLRAIPADNAVELTVDQHFDYMGFFTFLFGFGTLVITLMQSQIWGWNSPYTIYGALLAIVLLIVFVVTELTVRQPLVDLRLFKKLDYLCANVVLLTAQVSVMVIAFWAIWLQVSMSYTPLEAGLRLLPTGLPIIYMGRFAGKWADSSGVGAPIKLGCGLCLLSAIWMSVTIPMNNYALSLVGMLLYGVGAPLVISPGIKAVLIAVPGHMAGMASGTLNTMRNLGAALCFAVVGTAVSAAQRFYFNASNDLSANYANLLPQMDSSFLLKMATTPGMDNSEMVMLRSAAANGYAYALGWGMWTVVAFAAVGFFFACIGFPRSSLHEKLGG</sequence>
<dbReference type="EMBL" id="JACHHQ010000006">
    <property type="protein sequence ID" value="MBB5201264.1"/>
    <property type="molecule type" value="Genomic_DNA"/>
</dbReference>
<keyword evidence="4 6" id="KW-1133">Transmembrane helix</keyword>
<evidence type="ECO:0000256" key="1">
    <source>
        <dbReference type="ARBA" id="ARBA00004141"/>
    </source>
</evidence>
<proteinExistence type="predicted"/>
<dbReference type="GO" id="GO:0022857">
    <property type="term" value="F:transmembrane transporter activity"/>
    <property type="evidence" value="ECO:0007669"/>
    <property type="project" value="InterPro"/>
</dbReference>
<keyword evidence="8" id="KW-1185">Reference proteome</keyword>
<feature type="transmembrane region" description="Helical" evidence="6">
    <location>
        <begin position="51"/>
        <end position="68"/>
    </location>
</feature>
<dbReference type="AlphaFoldDB" id="A0A840RX65"/>
<dbReference type="Gene3D" id="1.20.1250.20">
    <property type="entry name" value="MFS general substrate transporter like domains"/>
    <property type="match status" value="2"/>
</dbReference>
<keyword evidence="3 6" id="KW-0812">Transmembrane</keyword>
<evidence type="ECO:0000256" key="2">
    <source>
        <dbReference type="ARBA" id="ARBA00022448"/>
    </source>
</evidence>